<dbReference type="GO" id="GO:0005524">
    <property type="term" value="F:ATP binding"/>
    <property type="evidence" value="ECO:0007669"/>
    <property type="project" value="UniProtKB-UniRule"/>
</dbReference>
<dbReference type="GO" id="GO:0043138">
    <property type="term" value="F:3'-5' DNA helicase activity"/>
    <property type="evidence" value="ECO:0007669"/>
    <property type="project" value="TreeGrafter"/>
</dbReference>
<evidence type="ECO:0000256" key="4">
    <source>
        <dbReference type="ARBA" id="ARBA00022840"/>
    </source>
</evidence>
<name>A0A7C0XCY6_UNCW3</name>
<reference evidence="7" key="1">
    <citation type="journal article" date="2020" name="mSystems">
        <title>Genome- and Community-Level Interaction Insights into Carbon Utilization and Element Cycling Functions of Hydrothermarchaeota in Hydrothermal Sediment.</title>
        <authorList>
            <person name="Zhou Z."/>
            <person name="Liu Y."/>
            <person name="Xu W."/>
            <person name="Pan J."/>
            <person name="Luo Z.H."/>
            <person name="Li M."/>
        </authorList>
    </citation>
    <scope>NUCLEOTIDE SEQUENCE [LARGE SCALE GENOMIC DNA]</scope>
    <source>
        <strain evidence="7">HyVt-237</strain>
    </source>
</reference>
<protein>
    <recommendedName>
        <fullName evidence="6">UvrD-like helicase ATP-binding domain-containing protein</fullName>
    </recommendedName>
</protein>
<dbReference type="PROSITE" id="PS51198">
    <property type="entry name" value="UVRD_HELICASE_ATP_BIND"/>
    <property type="match status" value="1"/>
</dbReference>
<proteinExistence type="predicted"/>
<keyword evidence="2 5" id="KW-0378">Hydrolase</keyword>
<evidence type="ECO:0000259" key="6">
    <source>
        <dbReference type="PROSITE" id="PS51198"/>
    </source>
</evidence>
<gene>
    <name evidence="7" type="ORF">ENG67_02990</name>
</gene>
<dbReference type="Proteomes" id="UP000885931">
    <property type="component" value="Unassembled WGS sequence"/>
</dbReference>
<keyword evidence="4 5" id="KW-0067">ATP-binding</keyword>
<dbReference type="PANTHER" id="PTHR11070">
    <property type="entry name" value="UVRD / RECB / PCRA DNA HELICASE FAMILY MEMBER"/>
    <property type="match status" value="1"/>
</dbReference>
<evidence type="ECO:0000313" key="7">
    <source>
        <dbReference type="EMBL" id="HDM90158.1"/>
    </source>
</evidence>
<dbReference type="GO" id="GO:0005829">
    <property type="term" value="C:cytosol"/>
    <property type="evidence" value="ECO:0007669"/>
    <property type="project" value="TreeGrafter"/>
</dbReference>
<feature type="non-terminal residue" evidence="7">
    <location>
        <position position="269"/>
    </location>
</feature>
<organism evidence="7">
    <name type="scientific">candidate division WOR-3 bacterium</name>
    <dbReference type="NCBI Taxonomy" id="2052148"/>
    <lineage>
        <taxon>Bacteria</taxon>
        <taxon>Bacteria division WOR-3</taxon>
    </lineage>
</organism>
<dbReference type="InterPro" id="IPR027417">
    <property type="entry name" value="P-loop_NTPase"/>
</dbReference>
<dbReference type="GO" id="GO:0033202">
    <property type="term" value="C:DNA helicase complex"/>
    <property type="evidence" value="ECO:0007669"/>
    <property type="project" value="TreeGrafter"/>
</dbReference>
<dbReference type="InterPro" id="IPR014016">
    <property type="entry name" value="UvrD-like_ATP-bd"/>
</dbReference>
<dbReference type="PANTHER" id="PTHR11070:SF2">
    <property type="entry name" value="ATP-DEPENDENT DNA HELICASE SRS2"/>
    <property type="match status" value="1"/>
</dbReference>
<evidence type="ECO:0000256" key="1">
    <source>
        <dbReference type="ARBA" id="ARBA00022741"/>
    </source>
</evidence>
<keyword evidence="1 5" id="KW-0547">Nucleotide-binding</keyword>
<dbReference type="Pfam" id="PF00580">
    <property type="entry name" value="UvrD-helicase"/>
    <property type="match status" value="1"/>
</dbReference>
<dbReference type="GO" id="GO:0000725">
    <property type="term" value="P:recombinational repair"/>
    <property type="evidence" value="ECO:0007669"/>
    <property type="project" value="TreeGrafter"/>
</dbReference>
<accession>A0A7C0XCY6</accession>
<sequence length="269" mass="31022">MALLEKDRDLEFPHIFIIEASAGSGKTHALTQRFVQFLLSEAIPNSDLSNILAITFTNNAAREMKERILNWLKNLALGLDREVLRQTLELVSVPEDRIPSLADRVIDRILQDYTDFHVQTIDSFMRRIFSASAIELGFPPEVEIQTTYEDLVEYTLSLMLREVGTGGNRKLTRTFEEFLEGLESPGKKYKWNPYHEMKSEINSLLEEESKRVKEVRFPEAPGESFLTETFDELHRTMESLAQRGEGCLERSRSFEAIERAIAKRDISYI</sequence>
<evidence type="ECO:0000256" key="3">
    <source>
        <dbReference type="ARBA" id="ARBA00022806"/>
    </source>
</evidence>
<feature type="binding site" evidence="5">
    <location>
        <begin position="20"/>
        <end position="27"/>
    </location>
    <ligand>
        <name>ATP</name>
        <dbReference type="ChEBI" id="CHEBI:30616"/>
    </ligand>
</feature>
<comment type="caution">
    <text evidence="7">The sequence shown here is derived from an EMBL/GenBank/DDBJ whole genome shotgun (WGS) entry which is preliminary data.</text>
</comment>
<evidence type="ECO:0000256" key="2">
    <source>
        <dbReference type="ARBA" id="ARBA00022801"/>
    </source>
</evidence>
<dbReference type="GO" id="GO:0016787">
    <property type="term" value="F:hydrolase activity"/>
    <property type="evidence" value="ECO:0007669"/>
    <property type="project" value="UniProtKB-UniRule"/>
</dbReference>
<dbReference type="GO" id="GO:0003677">
    <property type="term" value="F:DNA binding"/>
    <property type="evidence" value="ECO:0007669"/>
    <property type="project" value="InterPro"/>
</dbReference>
<dbReference type="SUPFAM" id="SSF52540">
    <property type="entry name" value="P-loop containing nucleoside triphosphate hydrolases"/>
    <property type="match status" value="1"/>
</dbReference>
<dbReference type="AlphaFoldDB" id="A0A7C0XCY6"/>
<dbReference type="Gene3D" id="3.40.50.300">
    <property type="entry name" value="P-loop containing nucleotide triphosphate hydrolases"/>
    <property type="match status" value="1"/>
</dbReference>
<feature type="domain" description="UvrD-like helicase ATP-binding" evidence="6">
    <location>
        <begin position="1"/>
        <end position="269"/>
    </location>
</feature>
<keyword evidence="3 5" id="KW-0347">Helicase</keyword>
<evidence type="ECO:0000256" key="5">
    <source>
        <dbReference type="PROSITE-ProRule" id="PRU00560"/>
    </source>
</evidence>
<dbReference type="EMBL" id="DRBW01000116">
    <property type="protein sequence ID" value="HDM90158.1"/>
    <property type="molecule type" value="Genomic_DNA"/>
</dbReference>
<dbReference type="InterPro" id="IPR000212">
    <property type="entry name" value="DNA_helicase_UvrD/REP"/>
</dbReference>